<keyword evidence="2" id="KW-1185">Reference proteome</keyword>
<protein>
    <submittedName>
        <fullName evidence="1">Uncharacterized protein</fullName>
    </submittedName>
</protein>
<dbReference type="InParanoid" id="A0A1E7EIF4"/>
<dbReference type="OrthoDB" id="56174at2759"/>
<evidence type="ECO:0000313" key="2">
    <source>
        <dbReference type="Proteomes" id="UP000095751"/>
    </source>
</evidence>
<dbReference type="Proteomes" id="UP000095751">
    <property type="component" value="Unassembled WGS sequence"/>
</dbReference>
<accession>A0A1E7EIF4</accession>
<reference evidence="1 2" key="1">
    <citation type="submission" date="2016-09" db="EMBL/GenBank/DDBJ databases">
        <title>Extensive genetic diversity and differential bi-allelic expression allows diatom success in the polar Southern Ocean.</title>
        <authorList>
            <consortium name="DOE Joint Genome Institute"/>
            <person name="Mock T."/>
            <person name="Otillar R.P."/>
            <person name="Strauss J."/>
            <person name="Dupont C."/>
            <person name="Frickenhaus S."/>
            <person name="Maumus F."/>
            <person name="Mcmullan M."/>
            <person name="Sanges R."/>
            <person name="Schmutz J."/>
            <person name="Toseland A."/>
            <person name="Valas R."/>
            <person name="Veluchamy A."/>
            <person name="Ward B.J."/>
            <person name="Allen A."/>
            <person name="Barry K."/>
            <person name="Falciatore A."/>
            <person name="Ferrante M."/>
            <person name="Fortunato A.E."/>
            <person name="Gloeckner G."/>
            <person name="Gruber A."/>
            <person name="Hipkin R."/>
            <person name="Janech M."/>
            <person name="Kroth P."/>
            <person name="Leese F."/>
            <person name="Lindquist E."/>
            <person name="Lyon B.R."/>
            <person name="Martin J."/>
            <person name="Mayer C."/>
            <person name="Parker M."/>
            <person name="Quesneville H."/>
            <person name="Raymond J."/>
            <person name="Uhlig C."/>
            <person name="Valentin K.U."/>
            <person name="Worden A.Z."/>
            <person name="Armbrust E.V."/>
            <person name="Bowler C."/>
            <person name="Green B."/>
            <person name="Moulton V."/>
            <person name="Van Oosterhout C."/>
            <person name="Grigoriev I."/>
        </authorList>
    </citation>
    <scope>NUCLEOTIDE SEQUENCE [LARGE SCALE GENOMIC DNA]</scope>
    <source>
        <strain evidence="1 2">CCMP1102</strain>
    </source>
</reference>
<dbReference type="KEGG" id="fcy:FRACYDRAFT_258686"/>
<name>A0A1E7EIF4_9STRA</name>
<proteinExistence type="predicted"/>
<dbReference type="AlphaFoldDB" id="A0A1E7EIF4"/>
<gene>
    <name evidence="1" type="ORF">FRACYDRAFT_258686</name>
</gene>
<dbReference type="EMBL" id="KV784569">
    <property type="protein sequence ID" value="OEU05679.1"/>
    <property type="molecule type" value="Genomic_DNA"/>
</dbReference>
<organism evidence="1 2">
    <name type="scientific">Fragilariopsis cylindrus CCMP1102</name>
    <dbReference type="NCBI Taxonomy" id="635003"/>
    <lineage>
        <taxon>Eukaryota</taxon>
        <taxon>Sar</taxon>
        <taxon>Stramenopiles</taxon>
        <taxon>Ochrophyta</taxon>
        <taxon>Bacillariophyta</taxon>
        <taxon>Bacillariophyceae</taxon>
        <taxon>Bacillariophycidae</taxon>
        <taxon>Bacillariales</taxon>
        <taxon>Bacillariaceae</taxon>
        <taxon>Fragilariopsis</taxon>
    </lineage>
</organism>
<evidence type="ECO:0000313" key="1">
    <source>
        <dbReference type="EMBL" id="OEU05679.1"/>
    </source>
</evidence>
<sequence length="297" mass="34411">MDDSFNPAFLTDVDVDFDFLRAQTRHPDENYWISEEQVEEMTAQDGGEFPNTNDWKDDAPGVISNTVVTMEKARIHTWKQGRTEIGILRTVWGEDHPSFDTLATRIFGPKSKLYHLLDDELSLSYEKYCRFLATFFAASCRSTPASRLLDDHLFNSTGMMERGEYHRLIKLIEEHRSGDESLWMQIEEIFNSLSKKHFLSKRGEEELYIALDDDKHHFNYSKHADTYGLLRARHIKTNRMGHIAHTAGLSATGMPLCVMFQREEETQSQVYERMCKKMFGGQTGNGNPSLQVHCFFF</sequence>